<keyword evidence="1 3" id="KW-0820">tRNA-binding</keyword>
<organism evidence="5 6">
    <name type="scientific">Candidatus Kaiserbacteria bacterium CG10_big_fil_rev_8_21_14_0_10_44_10</name>
    <dbReference type="NCBI Taxonomy" id="1974606"/>
    <lineage>
        <taxon>Bacteria</taxon>
        <taxon>Candidatus Kaiseribacteriota</taxon>
    </lineage>
</organism>
<evidence type="ECO:0000256" key="2">
    <source>
        <dbReference type="ARBA" id="ARBA00022884"/>
    </source>
</evidence>
<evidence type="ECO:0000259" key="4">
    <source>
        <dbReference type="PROSITE" id="PS50886"/>
    </source>
</evidence>
<gene>
    <name evidence="5" type="ORF">COU14_03490</name>
</gene>
<dbReference type="GO" id="GO:0005524">
    <property type="term" value="F:ATP binding"/>
    <property type="evidence" value="ECO:0007669"/>
    <property type="project" value="InterPro"/>
</dbReference>
<dbReference type="PROSITE" id="PS50886">
    <property type="entry name" value="TRBD"/>
    <property type="match status" value="1"/>
</dbReference>
<dbReference type="GO" id="GO:0006431">
    <property type="term" value="P:methionyl-tRNA aminoacylation"/>
    <property type="evidence" value="ECO:0007669"/>
    <property type="project" value="InterPro"/>
</dbReference>
<dbReference type="AlphaFoldDB" id="A0A2H0UGU1"/>
<name>A0A2H0UGU1_9BACT</name>
<proteinExistence type="predicted"/>
<dbReference type="InterPro" id="IPR002547">
    <property type="entry name" value="tRNA-bd_dom"/>
</dbReference>
<keyword evidence="2 3" id="KW-0694">RNA-binding</keyword>
<dbReference type="Pfam" id="PF01588">
    <property type="entry name" value="tRNA_bind"/>
    <property type="match status" value="1"/>
</dbReference>
<evidence type="ECO:0000256" key="3">
    <source>
        <dbReference type="PROSITE-ProRule" id="PRU00209"/>
    </source>
</evidence>
<sequence length="114" mass="12570">MISYDDFAKLDIKIGTILSAEIVEGADKLLKLTVDVNESDEEGNKKTRQIVSGIREFFPELEVLVGKQCPFLVNLEPRVIRGLESQGMILAAGDEESFALLFPSTEVLAGTKIR</sequence>
<dbReference type="PANTHER" id="PTHR11586">
    <property type="entry name" value="TRNA-AMINOACYLATION COFACTOR ARC1 FAMILY MEMBER"/>
    <property type="match status" value="1"/>
</dbReference>
<dbReference type="GO" id="GO:0000049">
    <property type="term" value="F:tRNA binding"/>
    <property type="evidence" value="ECO:0007669"/>
    <property type="project" value="UniProtKB-UniRule"/>
</dbReference>
<dbReference type="EMBL" id="PFBG01000038">
    <property type="protein sequence ID" value="PIR85617.1"/>
    <property type="molecule type" value="Genomic_DNA"/>
</dbReference>
<evidence type="ECO:0000313" key="6">
    <source>
        <dbReference type="Proteomes" id="UP000229612"/>
    </source>
</evidence>
<protein>
    <recommendedName>
        <fullName evidence="4">tRNA-binding domain-containing protein</fullName>
    </recommendedName>
</protein>
<reference evidence="6" key="1">
    <citation type="submission" date="2017-09" db="EMBL/GenBank/DDBJ databases">
        <title>Depth-based differentiation of microbial function through sediment-hosted aquifers and enrichment of novel symbionts in the deep terrestrial subsurface.</title>
        <authorList>
            <person name="Probst A.J."/>
            <person name="Ladd B."/>
            <person name="Jarett J.K."/>
            <person name="Geller-Mcgrath D.E."/>
            <person name="Sieber C.M.K."/>
            <person name="Emerson J.B."/>
            <person name="Anantharaman K."/>
            <person name="Thomas B.C."/>
            <person name="Malmstrom R."/>
            <person name="Stieglmeier M."/>
            <person name="Klingl A."/>
            <person name="Woyke T."/>
            <person name="Ryan C.M."/>
            <person name="Banfield J.F."/>
        </authorList>
    </citation>
    <scope>NUCLEOTIDE SEQUENCE [LARGE SCALE GENOMIC DNA]</scope>
</reference>
<dbReference type="InterPro" id="IPR012340">
    <property type="entry name" value="NA-bd_OB-fold"/>
</dbReference>
<dbReference type="Proteomes" id="UP000229612">
    <property type="component" value="Unassembled WGS sequence"/>
</dbReference>
<dbReference type="GO" id="GO:0004825">
    <property type="term" value="F:methionine-tRNA ligase activity"/>
    <property type="evidence" value="ECO:0007669"/>
    <property type="project" value="InterPro"/>
</dbReference>
<dbReference type="InterPro" id="IPR004495">
    <property type="entry name" value="Met-tRNA-synth_bsu_C"/>
</dbReference>
<dbReference type="Gene3D" id="2.40.50.140">
    <property type="entry name" value="Nucleic acid-binding proteins"/>
    <property type="match status" value="1"/>
</dbReference>
<dbReference type="PANTHER" id="PTHR11586:SF37">
    <property type="entry name" value="TRNA-BINDING DOMAIN-CONTAINING PROTEIN"/>
    <property type="match status" value="1"/>
</dbReference>
<comment type="caution">
    <text evidence="5">The sequence shown here is derived from an EMBL/GenBank/DDBJ whole genome shotgun (WGS) entry which is preliminary data.</text>
</comment>
<evidence type="ECO:0000256" key="1">
    <source>
        <dbReference type="ARBA" id="ARBA00022555"/>
    </source>
</evidence>
<dbReference type="CDD" id="cd02800">
    <property type="entry name" value="tRNA_bind_EcMetRS_like"/>
    <property type="match status" value="1"/>
</dbReference>
<accession>A0A2H0UGU1</accession>
<feature type="domain" description="TRNA-binding" evidence="4">
    <location>
        <begin position="6"/>
        <end position="114"/>
    </location>
</feature>
<evidence type="ECO:0000313" key="5">
    <source>
        <dbReference type="EMBL" id="PIR85617.1"/>
    </source>
</evidence>
<dbReference type="SUPFAM" id="SSF50249">
    <property type="entry name" value="Nucleic acid-binding proteins"/>
    <property type="match status" value="1"/>
</dbReference>
<dbReference type="InterPro" id="IPR051270">
    <property type="entry name" value="Tyrosine-tRNA_ligase_regulator"/>
</dbReference>